<dbReference type="SMR" id="A0A803L0P5"/>
<feature type="transmembrane region" description="Helical" evidence="2">
    <location>
        <begin position="57"/>
        <end position="80"/>
    </location>
</feature>
<reference evidence="4" key="2">
    <citation type="submission" date="2021-03" db="UniProtKB">
        <authorList>
            <consortium name="EnsemblPlants"/>
        </authorList>
    </citation>
    <scope>IDENTIFICATION</scope>
</reference>
<evidence type="ECO:0000259" key="3">
    <source>
        <dbReference type="PROSITE" id="PS52045"/>
    </source>
</evidence>
<evidence type="ECO:0000256" key="2">
    <source>
        <dbReference type="SAM" id="Phobius"/>
    </source>
</evidence>
<feature type="domain" description="Neprosin PEP catalytic" evidence="3">
    <location>
        <begin position="225"/>
        <end position="479"/>
    </location>
</feature>
<dbReference type="Gramene" id="AUR62005433-RA">
    <property type="protein sequence ID" value="AUR62005433-RA:cds"/>
    <property type="gene ID" value="AUR62005433"/>
</dbReference>
<dbReference type="InterPro" id="IPR004314">
    <property type="entry name" value="Neprosin"/>
</dbReference>
<dbReference type="Pfam" id="PF14365">
    <property type="entry name" value="Neprosin_AP"/>
    <property type="match status" value="1"/>
</dbReference>
<dbReference type="RefSeq" id="XP_021743095.1">
    <property type="nucleotide sequence ID" value="XM_021887403.1"/>
</dbReference>
<dbReference type="EnsemblPlants" id="AUR62005433-RA">
    <property type="protein sequence ID" value="AUR62005433-RA:cds"/>
    <property type="gene ID" value="AUR62005433"/>
</dbReference>
<sequence>MVVEPKRNKQGSQEEEEKEGFLYHSTRRRQHKCGQNMRKSKDYSNISSMGAMEFSCCLLKISSIIPIVGVILLLVCSSLISPVLSTSETGIANDKPRNDTQSFRPGDEAQKLKRVRQHLKRINKTPLKTIQSVDGDLIDCVIAHQQPAFDHPMLRGQKPLEPPERPKGHEREGKIYEESFQLWHVTGEACPDGTIPIRRTNEEEVMRVSSVRRFGRKPRKFVRRDSTGSDHEHAVGYVSGQQYYGAKASINVWSPRVANPYEFSLSQMWVISGSFGDDLNTIEAGWQVSPELYGDNYPRFFTYWTSDAYQATGCYNLLCSGFVQTNSKIAIGAAISPTSSYKGGQFDISLLIWKDPKHGNWWLEFGSGVLVGYWPSFLFTHLRDHASMVQFGGEIVNSKTGGFHTSTQMGSGHFSGEGFGKASYFRNLQIVDWGNSLIPLSNLKVLADHPNCYDIRGGINNVWGNYFYYGGPGRNVRCP</sequence>
<evidence type="ECO:0000313" key="5">
    <source>
        <dbReference type="Proteomes" id="UP000596660"/>
    </source>
</evidence>
<dbReference type="PROSITE" id="PS52045">
    <property type="entry name" value="NEPROSIN_PEP_CD"/>
    <property type="match status" value="1"/>
</dbReference>
<evidence type="ECO:0000256" key="1">
    <source>
        <dbReference type="SAM" id="MobiDB-lite"/>
    </source>
</evidence>
<dbReference type="InterPro" id="IPR053168">
    <property type="entry name" value="Glutamic_endopeptidase"/>
</dbReference>
<keyword evidence="2" id="KW-0472">Membrane</keyword>
<name>A0A803L0P5_CHEQI</name>
<keyword evidence="2" id="KW-1133">Transmembrane helix</keyword>
<reference evidence="4" key="1">
    <citation type="journal article" date="2017" name="Nature">
        <title>The genome of Chenopodium quinoa.</title>
        <authorList>
            <person name="Jarvis D.E."/>
            <person name="Ho Y.S."/>
            <person name="Lightfoot D.J."/>
            <person name="Schmoeckel S.M."/>
            <person name="Li B."/>
            <person name="Borm T.J.A."/>
            <person name="Ohyanagi H."/>
            <person name="Mineta K."/>
            <person name="Michell C.T."/>
            <person name="Saber N."/>
            <person name="Kharbatia N.M."/>
            <person name="Rupper R.R."/>
            <person name="Sharp A.R."/>
            <person name="Dally N."/>
            <person name="Boughton B.A."/>
            <person name="Woo Y.H."/>
            <person name="Gao G."/>
            <person name="Schijlen E.G.W.M."/>
            <person name="Guo X."/>
            <person name="Momin A.A."/>
            <person name="Negrao S."/>
            <person name="Al-Babili S."/>
            <person name="Gehring C."/>
            <person name="Roessner U."/>
            <person name="Jung C."/>
            <person name="Murphy K."/>
            <person name="Arold S.T."/>
            <person name="Gojobori T."/>
            <person name="van der Linden C.G."/>
            <person name="van Loo E.N."/>
            <person name="Jellen E.N."/>
            <person name="Maughan P.J."/>
            <person name="Tester M."/>
        </authorList>
    </citation>
    <scope>NUCLEOTIDE SEQUENCE [LARGE SCALE GENOMIC DNA]</scope>
    <source>
        <strain evidence="4">cv. PI 614886</strain>
    </source>
</reference>
<dbReference type="AlphaFoldDB" id="A0A803L0P5"/>
<dbReference type="GeneID" id="110709186"/>
<keyword evidence="2" id="KW-0812">Transmembrane</keyword>
<dbReference type="PANTHER" id="PTHR31589:SF98">
    <property type="entry name" value="LIGASE, PUTATIVE (DUF239)-RELATED"/>
    <property type="match status" value="1"/>
</dbReference>
<accession>A0A803L0P5</accession>
<dbReference type="OMA" id="VWSPIVT"/>
<dbReference type="Pfam" id="PF03080">
    <property type="entry name" value="Neprosin"/>
    <property type="match status" value="1"/>
</dbReference>
<organism evidence="4 5">
    <name type="scientific">Chenopodium quinoa</name>
    <name type="common">Quinoa</name>
    <dbReference type="NCBI Taxonomy" id="63459"/>
    <lineage>
        <taxon>Eukaryota</taxon>
        <taxon>Viridiplantae</taxon>
        <taxon>Streptophyta</taxon>
        <taxon>Embryophyta</taxon>
        <taxon>Tracheophyta</taxon>
        <taxon>Spermatophyta</taxon>
        <taxon>Magnoliopsida</taxon>
        <taxon>eudicotyledons</taxon>
        <taxon>Gunneridae</taxon>
        <taxon>Pentapetalae</taxon>
        <taxon>Caryophyllales</taxon>
        <taxon>Chenopodiaceae</taxon>
        <taxon>Chenopodioideae</taxon>
        <taxon>Atripliceae</taxon>
        <taxon>Chenopodium</taxon>
    </lineage>
</organism>
<gene>
    <name evidence="4" type="primary">LOC110709186</name>
</gene>
<dbReference type="Proteomes" id="UP000596660">
    <property type="component" value="Unplaced"/>
</dbReference>
<feature type="region of interest" description="Disordered" evidence="1">
    <location>
        <begin position="1"/>
        <end position="20"/>
    </location>
</feature>
<proteinExistence type="predicted"/>
<dbReference type="KEGG" id="cqi:110709186"/>
<keyword evidence="5" id="KW-1185">Reference proteome</keyword>
<evidence type="ECO:0000313" key="4">
    <source>
        <dbReference type="EnsemblPlants" id="AUR62005433-RA:cds"/>
    </source>
</evidence>
<protein>
    <recommendedName>
        <fullName evidence="3">Neprosin PEP catalytic domain-containing protein</fullName>
    </recommendedName>
</protein>
<dbReference type="FunFam" id="3.90.1320.10:FF:000001">
    <property type="entry name" value="Putative carboxyl-terminal proteinase"/>
    <property type="match status" value="1"/>
</dbReference>
<dbReference type="Gene3D" id="3.90.1320.10">
    <property type="entry name" value="Outer-capsid protein sigma 3, large lobe"/>
    <property type="match status" value="1"/>
</dbReference>
<dbReference type="InterPro" id="IPR025521">
    <property type="entry name" value="Neprosin_propep"/>
</dbReference>
<dbReference type="OrthoDB" id="1858978at2759"/>
<dbReference type="PANTHER" id="PTHR31589">
    <property type="entry name" value="PROTEIN, PUTATIVE (DUF239)-RELATED-RELATED"/>
    <property type="match status" value="1"/>
</dbReference>